<dbReference type="InterPro" id="IPR000340">
    <property type="entry name" value="Dual-sp_phosphatase_cat-dom"/>
</dbReference>
<dbReference type="InterPro" id="IPR051029">
    <property type="entry name" value="mRNA_Capping_Enz/RNA_Phosphat"/>
</dbReference>
<evidence type="ECO:0000313" key="3">
    <source>
        <dbReference type="Proteomes" id="UP000261540"/>
    </source>
</evidence>
<dbReference type="PANTHER" id="PTHR10367">
    <property type="entry name" value="MRNA-CAPPING ENZYME"/>
    <property type="match status" value="1"/>
</dbReference>
<sequence length="256" mass="28857">SILICLQNTRSQSIKRRRTRSAFISGCRFGLAGAPKIASPASPRLPGHDEGRPNLSGLIRWTDYQALGKRIPGTRFIAFKVPLQQSLIRLLPAFEAFGPSELLHLLEEDKQELGLIIDLTFTTRYYKPQDLPPSVQYLKIYTAGHEVPSDSVILNFKRAVRAFLRENDGNEKLIGVHCTHGLNRTGYLVCRYLHFSQLKLHLSKPGVSNSGPGELLSQYVFYPTWLLMSHTCSWYLPENENRCGLSEAGYDRKPTG</sequence>
<keyword evidence="3" id="KW-1185">Reference proteome</keyword>
<organism evidence="2 3">
    <name type="scientific">Paramormyrops kingsleyae</name>
    <dbReference type="NCBI Taxonomy" id="1676925"/>
    <lineage>
        <taxon>Eukaryota</taxon>
        <taxon>Metazoa</taxon>
        <taxon>Chordata</taxon>
        <taxon>Craniata</taxon>
        <taxon>Vertebrata</taxon>
        <taxon>Euteleostomi</taxon>
        <taxon>Actinopterygii</taxon>
        <taxon>Neopterygii</taxon>
        <taxon>Teleostei</taxon>
        <taxon>Osteoglossocephala</taxon>
        <taxon>Osteoglossomorpha</taxon>
        <taxon>Osteoglossiformes</taxon>
        <taxon>Mormyridae</taxon>
        <taxon>Paramormyrops</taxon>
    </lineage>
</organism>
<reference evidence="2" key="1">
    <citation type="submission" date="2025-08" db="UniProtKB">
        <authorList>
            <consortium name="Ensembl"/>
        </authorList>
    </citation>
    <scope>IDENTIFICATION</scope>
</reference>
<evidence type="ECO:0000313" key="2">
    <source>
        <dbReference type="Ensembl" id="ENSPKIP00000024147.1"/>
    </source>
</evidence>
<dbReference type="STRING" id="1676925.ENSPKIP00000024147"/>
<dbReference type="GeneTree" id="ENSGT00940000155847"/>
<dbReference type="InterPro" id="IPR000387">
    <property type="entry name" value="Tyr_Pase_dom"/>
</dbReference>
<dbReference type="SUPFAM" id="SSF52799">
    <property type="entry name" value="(Phosphotyrosine protein) phosphatases II"/>
    <property type="match status" value="1"/>
</dbReference>
<dbReference type="InterPro" id="IPR029021">
    <property type="entry name" value="Prot-tyrosine_phosphatase-like"/>
</dbReference>
<evidence type="ECO:0000259" key="1">
    <source>
        <dbReference type="PROSITE" id="PS50056"/>
    </source>
</evidence>
<proteinExistence type="predicted"/>
<feature type="domain" description="Tyrosine specific protein phosphatases" evidence="1">
    <location>
        <begin position="154"/>
        <end position="193"/>
    </location>
</feature>
<protein>
    <submittedName>
        <fullName evidence="2">Dual specificity phosphatase 11 (RNA/RNP complex 1-interacting)</fullName>
    </submittedName>
</protein>
<dbReference type="Ensembl" id="ENSPKIT00000004849.1">
    <property type="protein sequence ID" value="ENSPKIP00000024147.1"/>
    <property type="gene ID" value="ENSPKIG00000007515.1"/>
</dbReference>
<dbReference type="PROSITE" id="PS50056">
    <property type="entry name" value="TYR_PHOSPHATASE_2"/>
    <property type="match status" value="1"/>
</dbReference>
<dbReference type="InterPro" id="IPR016130">
    <property type="entry name" value="Tyr_Pase_AS"/>
</dbReference>
<reference evidence="2" key="2">
    <citation type="submission" date="2025-09" db="UniProtKB">
        <authorList>
            <consortium name="Ensembl"/>
        </authorList>
    </citation>
    <scope>IDENTIFICATION</scope>
</reference>
<name>A0A3B3S0A4_9TELE</name>
<accession>A0A3B3S0A4</accession>
<dbReference type="Proteomes" id="UP000261540">
    <property type="component" value="Unplaced"/>
</dbReference>
<dbReference type="GO" id="GO:0004651">
    <property type="term" value="F:polynucleotide 5'-phosphatase activity"/>
    <property type="evidence" value="ECO:0007669"/>
    <property type="project" value="TreeGrafter"/>
</dbReference>
<dbReference type="Pfam" id="PF00782">
    <property type="entry name" value="DSPc"/>
    <property type="match status" value="1"/>
</dbReference>
<dbReference type="PANTHER" id="PTHR10367:SF9">
    <property type="entry name" value="DUAL-SPECIFICITY PHOSPHATASE 11 (RNA_RNP COMPLEX 1-INTERACTING)"/>
    <property type="match status" value="1"/>
</dbReference>
<dbReference type="PROSITE" id="PS00383">
    <property type="entry name" value="TYR_PHOSPHATASE_1"/>
    <property type="match status" value="1"/>
</dbReference>
<dbReference type="AlphaFoldDB" id="A0A3B3S0A4"/>
<dbReference type="Gene3D" id="3.90.190.10">
    <property type="entry name" value="Protein tyrosine phosphatase superfamily"/>
    <property type="match status" value="1"/>
</dbReference>